<evidence type="ECO:0000313" key="1">
    <source>
        <dbReference type="EMBL" id="GFC78155.1"/>
    </source>
</evidence>
<gene>
    <name evidence="1" type="ORF">Tci_850125</name>
</gene>
<reference evidence="1" key="1">
    <citation type="journal article" date="2019" name="Sci. Rep.">
        <title>Draft genome of Tanacetum cinerariifolium, the natural source of mosquito coil.</title>
        <authorList>
            <person name="Yamashiro T."/>
            <person name="Shiraishi A."/>
            <person name="Satake H."/>
            <person name="Nakayama K."/>
        </authorList>
    </citation>
    <scope>NUCLEOTIDE SEQUENCE</scope>
</reference>
<accession>A0A699QXH6</accession>
<feature type="non-terminal residue" evidence="1">
    <location>
        <position position="1"/>
    </location>
</feature>
<organism evidence="1">
    <name type="scientific">Tanacetum cinerariifolium</name>
    <name type="common">Dalmatian daisy</name>
    <name type="synonym">Chrysanthemum cinerariifolium</name>
    <dbReference type="NCBI Taxonomy" id="118510"/>
    <lineage>
        <taxon>Eukaryota</taxon>
        <taxon>Viridiplantae</taxon>
        <taxon>Streptophyta</taxon>
        <taxon>Embryophyta</taxon>
        <taxon>Tracheophyta</taxon>
        <taxon>Spermatophyta</taxon>
        <taxon>Magnoliopsida</taxon>
        <taxon>eudicotyledons</taxon>
        <taxon>Gunneridae</taxon>
        <taxon>Pentapetalae</taxon>
        <taxon>asterids</taxon>
        <taxon>campanulids</taxon>
        <taxon>Asterales</taxon>
        <taxon>Asteraceae</taxon>
        <taxon>Asteroideae</taxon>
        <taxon>Anthemideae</taxon>
        <taxon>Anthemidinae</taxon>
        <taxon>Tanacetum</taxon>
    </lineage>
</organism>
<comment type="caution">
    <text evidence="1">The sequence shown here is derived from an EMBL/GenBank/DDBJ whole genome shotgun (WGS) entry which is preliminary data.</text>
</comment>
<sequence>DCVLGEVCELLADGASWSTVVEEGELVDAAGSRATTSAIEAMTVGAGR</sequence>
<proteinExistence type="predicted"/>
<name>A0A699QXH6_TANCI</name>
<protein>
    <submittedName>
        <fullName evidence="1">Uncharacterized protein</fullName>
    </submittedName>
</protein>
<dbReference type="AlphaFoldDB" id="A0A699QXH6"/>
<dbReference type="EMBL" id="BKCJ011064291">
    <property type="protein sequence ID" value="GFC78155.1"/>
    <property type="molecule type" value="Genomic_DNA"/>
</dbReference>